<feature type="domain" description="C2H2-type" evidence="11">
    <location>
        <begin position="286"/>
        <end position="312"/>
    </location>
</feature>
<comment type="similarity">
    <text evidence="2">Belongs to the histone deacetylase HD2 family.</text>
</comment>
<evidence type="ECO:0000256" key="9">
    <source>
        <dbReference type="PROSITE-ProRule" id="PRU00042"/>
    </source>
</evidence>
<keyword evidence="9" id="KW-0479">Metal-binding</keyword>
<evidence type="ECO:0000256" key="4">
    <source>
        <dbReference type="ARBA" id="ARBA00022801"/>
    </source>
</evidence>
<keyword evidence="7" id="KW-0804">Transcription</keyword>
<evidence type="ECO:0000256" key="6">
    <source>
        <dbReference type="ARBA" id="ARBA00023015"/>
    </source>
</evidence>
<dbReference type="PROSITE" id="PS00028">
    <property type="entry name" value="ZINC_FINGER_C2H2_1"/>
    <property type="match status" value="1"/>
</dbReference>
<evidence type="ECO:0000313" key="12">
    <source>
        <dbReference type="EMBL" id="JAT42392.1"/>
    </source>
</evidence>
<sequence>MEFWGIEVKPGESTKCEPGDDTYLHLSQASLGEVKNDKDIDKDNESIPIYLKFNDQKLVIGTLSADKCPQITYDLVFEKEFELSHNWKNGSVFFVGYKTLMMDDGPDDFTDNSTCSESEDEDIPANEVNESKNELAKVNANPQKADNAVAKPIVKAEELKKADEDDDDDDSSDDNEDDSDDEGMLDAEDGSDDEDEDEDESSDEEDEETPKKADGKKRPHESASKTPAPDKKAKLVTPGGSKKTGGGADGKKGGHTATPHPAKHAGKTPATNDKSKQQTPKSTGSVACKSCTRTFKDDNALQAHTKAKHGAK</sequence>
<evidence type="ECO:0000256" key="2">
    <source>
        <dbReference type="ARBA" id="ARBA00006673"/>
    </source>
</evidence>
<feature type="compositionally biased region" description="Basic and acidic residues" evidence="10">
    <location>
        <begin position="154"/>
        <end position="163"/>
    </location>
</feature>
<comment type="subcellular location">
    <subcellularLocation>
        <location evidence="1">Nucleus</location>
        <location evidence="1">Nucleolus</location>
    </subcellularLocation>
</comment>
<dbReference type="GO" id="GO:0005730">
    <property type="term" value="C:nucleolus"/>
    <property type="evidence" value="ECO:0007669"/>
    <property type="project" value="UniProtKB-SubCell"/>
</dbReference>
<proteinExistence type="inferred from homology"/>
<dbReference type="PROSITE" id="PS50157">
    <property type="entry name" value="ZINC_FINGER_C2H2_2"/>
    <property type="match status" value="1"/>
</dbReference>
<keyword evidence="6" id="KW-0805">Transcription regulation</keyword>
<feature type="compositionally biased region" description="Acidic residues" evidence="10">
    <location>
        <begin position="164"/>
        <end position="208"/>
    </location>
</feature>
<evidence type="ECO:0000259" key="11">
    <source>
        <dbReference type="PROSITE" id="PS50157"/>
    </source>
</evidence>
<evidence type="ECO:0000256" key="3">
    <source>
        <dbReference type="ARBA" id="ARBA00022491"/>
    </source>
</evidence>
<dbReference type="GO" id="GO:0006325">
    <property type="term" value="P:chromatin organization"/>
    <property type="evidence" value="ECO:0007669"/>
    <property type="project" value="UniProtKB-KW"/>
</dbReference>
<dbReference type="Gene3D" id="2.60.120.340">
    <property type="entry name" value="Nucleoplasmin core domain"/>
    <property type="match status" value="1"/>
</dbReference>
<keyword evidence="4" id="KW-0378">Hydrolase</keyword>
<dbReference type="Pfam" id="PF17800">
    <property type="entry name" value="NPL"/>
    <property type="match status" value="1"/>
</dbReference>
<dbReference type="InterPro" id="IPR013087">
    <property type="entry name" value="Znf_C2H2_type"/>
</dbReference>
<organism evidence="12">
    <name type="scientific">Anthurium amnicola</name>
    <dbReference type="NCBI Taxonomy" id="1678845"/>
    <lineage>
        <taxon>Eukaryota</taxon>
        <taxon>Viridiplantae</taxon>
        <taxon>Streptophyta</taxon>
        <taxon>Embryophyta</taxon>
        <taxon>Tracheophyta</taxon>
        <taxon>Spermatophyta</taxon>
        <taxon>Magnoliopsida</taxon>
        <taxon>Liliopsida</taxon>
        <taxon>Araceae</taxon>
        <taxon>Pothoideae</taxon>
        <taxon>Potheae</taxon>
        <taxon>Anthurium</taxon>
    </lineage>
</organism>
<keyword evidence="9" id="KW-0862">Zinc</keyword>
<dbReference type="GO" id="GO:0008270">
    <property type="term" value="F:zinc ion binding"/>
    <property type="evidence" value="ECO:0007669"/>
    <property type="project" value="UniProtKB-KW"/>
</dbReference>
<dbReference type="EMBL" id="GDJX01025544">
    <property type="protein sequence ID" value="JAT42392.1"/>
    <property type="molecule type" value="Transcribed_RNA"/>
</dbReference>
<evidence type="ECO:0000256" key="5">
    <source>
        <dbReference type="ARBA" id="ARBA00022853"/>
    </source>
</evidence>
<keyword evidence="8" id="KW-0539">Nucleus</keyword>
<feature type="region of interest" description="Disordered" evidence="10">
    <location>
        <begin position="138"/>
        <end position="312"/>
    </location>
</feature>
<keyword evidence="3" id="KW-0678">Repressor</keyword>
<feature type="compositionally biased region" description="Polar residues" evidence="10">
    <location>
        <begin position="269"/>
        <end position="285"/>
    </location>
</feature>
<feature type="compositionally biased region" description="Basic and acidic residues" evidence="10">
    <location>
        <begin position="220"/>
        <end position="233"/>
    </location>
</feature>
<name>A0A1D1XJ53_9ARAE</name>
<gene>
    <name evidence="12" type="primary">HDT2_2</name>
    <name evidence="12" type="ORF">g.74250</name>
</gene>
<protein>
    <submittedName>
        <fullName evidence="12">Histone deacetylase HDT2</fullName>
    </submittedName>
</protein>
<dbReference type="FunFam" id="2.60.120.340:FF:000004">
    <property type="entry name" value="Histone deacetylase HDT1"/>
    <property type="match status" value="1"/>
</dbReference>
<dbReference type="GO" id="GO:0016787">
    <property type="term" value="F:hydrolase activity"/>
    <property type="evidence" value="ECO:0007669"/>
    <property type="project" value="UniProtKB-KW"/>
</dbReference>
<dbReference type="AlphaFoldDB" id="A0A1D1XJ53"/>
<evidence type="ECO:0000256" key="7">
    <source>
        <dbReference type="ARBA" id="ARBA00023163"/>
    </source>
</evidence>
<dbReference type="InterPro" id="IPR041232">
    <property type="entry name" value="NPL"/>
</dbReference>
<reference evidence="12" key="1">
    <citation type="submission" date="2015-07" db="EMBL/GenBank/DDBJ databases">
        <title>Transcriptome Assembly of Anthurium amnicola.</title>
        <authorList>
            <person name="Suzuki J."/>
        </authorList>
    </citation>
    <scope>NUCLEOTIDE SEQUENCE</scope>
</reference>
<evidence type="ECO:0000256" key="1">
    <source>
        <dbReference type="ARBA" id="ARBA00004604"/>
    </source>
</evidence>
<evidence type="ECO:0000256" key="8">
    <source>
        <dbReference type="ARBA" id="ARBA00023242"/>
    </source>
</evidence>
<keyword evidence="9" id="KW-0863">Zinc-finger</keyword>
<accession>A0A1D1XJ53</accession>
<keyword evidence="5" id="KW-0156">Chromatin regulator</keyword>
<evidence type="ECO:0000256" key="10">
    <source>
        <dbReference type="SAM" id="MobiDB-lite"/>
    </source>
</evidence>